<dbReference type="AlphaFoldDB" id="A0A1K0IN49"/>
<reference evidence="1" key="1">
    <citation type="submission" date="2016-09" db="EMBL/GenBank/DDBJ databases">
        <authorList>
            <person name="Capua I."/>
            <person name="De Benedictis P."/>
            <person name="Joannis T."/>
            <person name="Lombin L.H."/>
            <person name="Cattoli G."/>
        </authorList>
    </citation>
    <scope>NUCLEOTIDE SEQUENCE</scope>
    <source>
        <strain evidence="1">B9</strain>
    </source>
</reference>
<accession>A0A1K0IN49</accession>
<organism evidence="1">
    <name type="scientific">Cupriavidus necator</name>
    <name type="common">Alcaligenes eutrophus</name>
    <name type="synonym">Ralstonia eutropha</name>
    <dbReference type="NCBI Taxonomy" id="106590"/>
    <lineage>
        <taxon>Bacteria</taxon>
        <taxon>Pseudomonadati</taxon>
        <taxon>Pseudomonadota</taxon>
        <taxon>Betaproteobacteria</taxon>
        <taxon>Burkholderiales</taxon>
        <taxon>Burkholderiaceae</taxon>
        <taxon>Cupriavidus</taxon>
    </lineage>
</organism>
<name>A0A1K0IN49_CUPNE</name>
<dbReference type="EMBL" id="FMSH01000437">
    <property type="protein sequence ID" value="SCU89742.1"/>
    <property type="molecule type" value="Genomic_DNA"/>
</dbReference>
<proteinExistence type="predicted"/>
<protein>
    <submittedName>
        <fullName evidence="1">Uncharacterized protein</fullName>
    </submittedName>
</protein>
<sequence length="68" mass="7403">MSLAMDGFKLEACRITCRKASTEAAFRVARSIIAHGRGIFCLSSALVSKVHFMVDAKSKLTSPGVWNE</sequence>
<gene>
    <name evidence="1" type="ORF">CNECB9_4920038</name>
</gene>
<evidence type="ECO:0000313" key="1">
    <source>
        <dbReference type="EMBL" id="SCU89742.1"/>
    </source>
</evidence>